<evidence type="ECO:0000313" key="3">
    <source>
        <dbReference type="Proteomes" id="UP000619479"/>
    </source>
</evidence>
<accession>A0A919IT51</accession>
<keyword evidence="1" id="KW-0472">Membrane</keyword>
<dbReference type="EMBL" id="BOMH01000082">
    <property type="protein sequence ID" value="GID70786.1"/>
    <property type="molecule type" value="Genomic_DNA"/>
</dbReference>
<dbReference type="RefSeq" id="WP_203755073.1">
    <property type="nucleotide sequence ID" value="NZ_BAAAUC010000064.1"/>
</dbReference>
<keyword evidence="3" id="KW-1185">Reference proteome</keyword>
<dbReference type="Proteomes" id="UP000619479">
    <property type="component" value="Unassembled WGS sequence"/>
</dbReference>
<reference evidence="2" key="1">
    <citation type="submission" date="2021-01" db="EMBL/GenBank/DDBJ databases">
        <title>Whole genome shotgun sequence of Actinoplanes cyaneus NBRC 14990.</title>
        <authorList>
            <person name="Komaki H."/>
            <person name="Tamura T."/>
        </authorList>
    </citation>
    <scope>NUCLEOTIDE SEQUENCE</scope>
    <source>
        <strain evidence="2">NBRC 14990</strain>
    </source>
</reference>
<proteinExistence type="predicted"/>
<evidence type="ECO:0000313" key="2">
    <source>
        <dbReference type="EMBL" id="GID70786.1"/>
    </source>
</evidence>
<evidence type="ECO:0000256" key="1">
    <source>
        <dbReference type="SAM" id="Phobius"/>
    </source>
</evidence>
<sequence>MRMHDVLELAVASEPPHGNTVEDIVNRGRRVQRARRAAGTGVGATLAVAAVAAAVSVPNLLRGGARPVDDKAATPVPASSFSVPGNPFTFTFQAFDAGRWHVQDPVVASTAYQIAPVHLDERITNDDAVPSANLPDPLNQGTREHEQTVSAYLVLYRPGAFDPAKLENAKQLTVAGRPAWQLTGKGTTLDITHRLLAWEYTPGGWAVLESYSNSAADPSDADLQAVVTQLKPGKVTAATLPFRMVYVPAGYRAVELGSHTMPGLDGIATARDGDYGGAKFAKPAPATTGLTEPFGSVTEAKLPGSFLVFVGRTANSNQGPGDTTVTCQNGTCTTHRVDGEVVVQVASEGRLTDAEMIKVIKGIELVDVGQTATWVDAATALRAEF</sequence>
<gene>
    <name evidence="2" type="ORF">Acy02nite_86670</name>
</gene>
<protein>
    <submittedName>
        <fullName evidence="2">Uncharacterized protein</fullName>
    </submittedName>
</protein>
<dbReference type="AlphaFoldDB" id="A0A919IT51"/>
<name>A0A919IT51_9ACTN</name>
<organism evidence="2 3">
    <name type="scientific">Actinoplanes cyaneus</name>
    <dbReference type="NCBI Taxonomy" id="52696"/>
    <lineage>
        <taxon>Bacteria</taxon>
        <taxon>Bacillati</taxon>
        <taxon>Actinomycetota</taxon>
        <taxon>Actinomycetes</taxon>
        <taxon>Micromonosporales</taxon>
        <taxon>Micromonosporaceae</taxon>
        <taxon>Actinoplanes</taxon>
    </lineage>
</organism>
<feature type="transmembrane region" description="Helical" evidence="1">
    <location>
        <begin position="37"/>
        <end position="57"/>
    </location>
</feature>
<comment type="caution">
    <text evidence="2">The sequence shown here is derived from an EMBL/GenBank/DDBJ whole genome shotgun (WGS) entry which is preliminary data.</text>
</comment>
<keyword evidence="1" id="KW-0812">Transmembrane</keyword>
<keyword evidence="1" id="KW-1133">Transmembrane helix</keyword>